<comment type="caution">
    <text evidence="2">The sequence shown here is derived from an EMBL/GenBank/DDBJ whole genome shotgun (WGS) entry which is preliminary data.</text>
</comment>
<organism evidence="2 3">
    <name type="scientific">Candidatus Avichristensenella intestinipullorum</name>
    <dbReference type="NCBI Taxonomy" id="2840693"/>
    <lineage>
        <taxon>Bacteria</taxon>
        <taxon>Bacillati</taxon>
        <taxon>Bacillota</taxon>
        <taxon>Clostridia</taxon>
        <taxon>Candidatus Avichristensenella</taxon>
    </lineage>
</organism>
<feature type="transmembrane region" description="Helical" evidence="1">
    <location>
        <begin position="89"/>
        <end position="107"/>
    </location>
</feature>
<feature type="transmembrane region" description="Helical" evidence="1">
    <location>
        <begin position="63"/>
        <end position="83"/>
    </location>
</feature>
<gene>
    <name evidence="2" type="primary">spoVAC</name>
    <name evidence="2" type="ORF">IAA66_09745</name>
</gene>
<name>A0A9D1CJJ6_9FIRM</name>
<dbReference type="PANTHER" id="PTHR38450:SF1">
    <property type="entry name" value="STAGE V SPORULATION PROTEIN AC"/>
    <property type="match status" value="1"/>
</dbReference>
<protein>
    <submittedName>
        <fullName evidence="2">Stage V sporulation protein AC</fullName>
    </submittedName>
</protein>
<dbReference type="AlphaFoldDB" id="A0A9D1CJJ6"/>
<evidence type="ECO:0000313" key="3">
    <source>
        <dbReference type="Proteomes" id="UP000886819"/>
    </source>
</evidence>
<keyword evidence="1" id="KW-1133">Transmembrane helix</keyword>
<feature type="transmembrane region" description="Helical" evidence="1">
    <location>
        <begin position="128"/>
        <end position="150"/>
    </location>
</feature>
<dbReference type="PANTHER" id="PTHR38450">
    <property type="entry name" value="STAGE V SPORULATION PROTEIN AC-RELATED"/>
    <property type="match status" value="1"/>
</dbReference>
<keyword evidence="1" id="KW-0812">Transmembrane</keyword>
<evidence type="ECO:0000256" key="1">
    <source>
        <dbReference type="SAM" id="Phobius"/>
    </source>
</evidence>
<feature type="transmembrane region" description="Helical" evidence="1">
    <location>
        <begin position="30"/>
        <end position="51"/>
    </location>
</feature>
<sequence>MNGKKQTVQQKRYAELVKRLTPKSELSVNLLHAFWVGGVICIVGQAVGDIGRVVLSLSRQDSAAMTSIVMIFLGALLTGLGVYDRIGQYAGGGSIVPITGFANSIVASAMEYRREGLVLGVGARLFQIAGPVLVYGVGASVVVGIAAYFLGV</sequence>
<dbReference type="NCBIfam" id="TIGR02838">
    <property type="entry name" value="spore_V_AC"/>
    <property type="match status" value="1"/>
</dbReference>
<reference evidence="2" key="2">
    <citation type="journal article" date="2021" name="PeerJ">
        <title>Extensive microbial diversity within the chicken gut microbiome revealed by metagenomics and culture.</title>
        <authorList>
            <person name="Gilroy R."/>
            <person name="Ravi A."/>
            <person name="Getino M."/>
            <person name="Pursley I."/>
            <person name="Horton D.L."/>
            <person name="Alikhan N.F."/>
            <person name="Baker D."/>
            <person name="Gharbi K."/>
            <person name="Hall N."/>
            <person name="Watson M."/>
            <person name="Adriaenssens E.M."/>
            <person name="Foster-Nyarko E."/>
            <person name="Jarju S."/>
            <person name="Secka A."/>
            <person name="Antonio M."/>
            <person name="Oren A."/>
            <person name="Chaudhuri R.R."/>
            <person name="La Ragione R."/>
            <person name="Hildebrand F."/>
            <person name="Pallen M.J."/>
        </authorList>
    </citation>
    <scope>NUCLEOTIDE SEQUENCE</scope>
    <source>
        <strain evidence="2">ChiHile30-977</strain>
    </source>
</reference>
<dbReference type="InterPro" id="IPR005562">
    <property type="entry name" value="SpoVA"/>
</dbReference>
<keyword evidence="1" id="KW-0472">Membrane</keyword>
<dbReference type="InterPro" id="IPR014203">
    <property type="entry name" value="Spore_V_AC"/>
</dbReference>
<dbReference type="Pfam" id="PF03862">
    <property type="entry name" value="SpoVAC_SpoVAEB"/>
    <property type="match status" value="1"/>
</dbReference>
<dbReference type="EMBL" id="DVFI01000132">
    <property type="protein sequence ID" value="HIQ63847.1"/>
    <property type="molecule type" value="Genomic_DNA"/>
</dbReference>
<accession>A0A9D1CJJ6</accession>
<proteinExistence type="predicted"/>
<dbReference type="Proteomes" id="UP000886819">
    <property type="component" value="Unassembled WGS sequence"/>
</dbReference>
<evidence type="ECO:0000313" key="2">
    <source>
        <dbReference type="EMBL" id="HIQ63847.1"/>
    </source>
</evidence>
<reference evidence="2" key="1">
    <citation type="submission" date="2020-10" db="EMBL/GenBank/DDBJ databases">
        <authorList>
            <person name="Gilroy R."/>
        </authorList>
    </citation>
    <scope>NUCLEOTIDE SEQUENCE</scope>
    <source>
        <strain evidence="2">ChiHile30-977</strain>
    </source>
</reference>